<sequence length="168" mass="19187">MAVVVNPGLDRSDESKFEVLFGKLGRHVIRTKEDKDNPSCYQRSVQKPASLMLESWGQSRRVSHDTTPLEQRGLRVLLKSPTVAAWQYLNPDLHINNFHSLAMNFNQRAAAGNEAGEEIRLDVYLIWFLSNGARTGINKRRFIVPAHCVRERVLLDPSHQLKRGNQRS</sequence>
<proteinExistence type="predicted"/>
<dbReference type="EMBL" id="JAUCMX010000016">
    <property type="protein sequence ID" value="KAK3519721.1"/>
    <property type="molecule type" value="Genomic_DNA"/>
</dbReference>
<evidence type="ECO:0000313" key="1">
    <source>
        <dbReference type="EMBL" id="KAK3519721.1"/>
    </source>
</evidence>
<keyword evidence="2" id="KW-1185">Reference proteome</keyword>
<accession>A0AAE0QF08</accession>
<evidence type="ECO:0000313" key="2">
    <source>
        <dbReference type="Proteomes" id="UP001274896"/>
    </source>
</evidence>
<dbReference type="Proteomes" id="UP001274896">
    <property type="component" value="Unassembled WGS sequence"/>
</dbReference>
<dbReference type="AlphaFoldDB" id="A0AAE0QF08"/>
<name>A0AAE0QF08_9TELE</name>
<comment type="caution">
    <text evidence="1">The sequence shown here is derived from an EMBL/GenBank/DDBJ whole genome shotgun (WGS) entry which is preliminary data.</text>
</comment>
<gene>
    <name evidence="1" type="ORF">QTP70_002669</name>
</gene>
<organism evidence="1 2">
    <name type="scientific">Hemibagrus guttatus</name>
    <dbReference type="NCBI Taxonomy" id="175788"/>
    <lineage>
        <taxon>Eukaryota</taxon>
        <taxon>Metazoa</taxon>
        <taxon>Chordata</taxon>
        <taxon>Craniata</taxon>
        <taxon>Vertebrata</taxon>
        <taxon>Euteleostomi</taxon>
        <taxon>Actinopterygii</taxon>
        <taxon>Neopterygii</taxon>
        <taxon>Teleostei</taxon>
        <taxon>Ostariophysi</taxon>
        <taxon>Siluriformes</taxon>
        <taxon>Bagridae</taxon>
        <taxon>Hemibagrus</taxon>
    </lineage>
</organism>
<protein>
    <submittedName>
        <fullName evidence="1">Uncharacterized protein</fullName>
    </submittedName>
</protein>
<reference evidence="1" key="1">
    <citation type="submission" date="2023-06" db="EMBL/GenBank/DDBJ databases">
        <title>Male Hemibagrus guttatus genome.</title>
        <authorList>
            <person name="Bian C."/>
        </authorList>
    </citation>
    <scope>NUCLEOTIDE SEQUENCE</scope>
    <source>
        <strain evidence="1">Male_cb2023</strain>
        <tissue evidence="1">Muscle</tissue>
    </source>
</reference>